<keyword evidence="2" id="KW-0472">Membrane</keyword>
<protein>
    <submittedName>
        <fullName evidence="3">Uncharacterized protein</fullName>
    </submittedName>
</protein>
<reference evidence="3 4" key="1">
    <citation type="journal article" date="2024" name="Nat. Commun.">
        <title>Phylogenomics reveals the evolutionary origins of lichenization in chlorophyte algae.</title>
        <authorList>
            <person name="Puginier C."/>
            <person name="Libourel C."/>
            <person name="Otte J."/>
            <person name="Skaloud P."/>
            <person name="Haon M."/>
            <person name="Grisel S."/>
            <person name="Petersen M."/>
            <person name="Berrin J.G."/>
            <person name="Delaux P.M."/>
            <person name="Dal Grande F."/>
            <person name="Keller J."/>
        </authorList>
    </citation>
    <scope>NUCLEOTIDE SEQUENCE [LARGE SCALE GENOMIC DNA]</scope>
    <source>
        <strain evidence="3 4">SAG 2523</strain>
    </source>
</reference>
<evidence type="ECO:0000256" key="2">
    <source>
        <dbReference type="SAM" id="Phobius"/>
    </source>
</evidence>
<sequence length="265" mass="28194">MQSLAKFPYPQAPCTAHAHTGQWQIVCGSECVLRPAPGGLSARLLRRPGHENLAWGVSRSPRRQQQCAVYRCRASSQAGSTIAAGQQKYKAGDRMGALKLFEDAVKQDPSIPERQSAHYHEMCVHASFGDVELAQISLRSGLNAGLDFEAALSNPDFIRMQASPQIAVQLKRFAAAARKIKSALQPSGPPRKAAAGGGSSAGQKPAELGSIPSAQDLASLFDTEKTGLDTSIAGIAKRVAILLLLLSALGVGLFFIGLKSFNQYQ</sequence>
<comment type="caution">
    <text evidence="3">The sequence shown here is derived from an EMBL/GenBank/DDBJ whole genome shotgun (WGS) entry which is preliminary data.</text>
</comment>
<dbReference type="AlphaFoldDB" id="A0AAW1SVU8"/>
<accession>A0AAW1SVU8</accession>
<gene>
    <name evidence="3" type="ORF">WJX84_001281</name>
</gene>
<keyword evidence="2" id="KW-0812">Transmembrane</keyword>
<evidence type="ECO:0000313" key="4">
    <source>
        <dbReference type="Proteomes" id="UP001485043"/>
    </source>
</evidence>
<evidence type="ECO:0000256" key="1">
    <source>
        <dbReference type="SAM" id="MobiDB-lite"/>
    </source>
</evidence>
<feature type="transmembrane region" description="Helical" evidence="2">
    <location>
        <begin position="239"/>
        <end position="258"/>
    </location>
</feature>
<dbReference type="EMBL" id="JALJOV010000887">
    <property type="protein sequence ID" value="KAK9859327.1"/>
    <property type="molecule type" value="Genomic_DNA"/>
</dbReference>
<organism evidence="3 4">
    <name type="scientific">Apatococcus fuscideae</name>
    <dbReference type="NCBI Taxonomy" id="2026836"/>
    <lineage>
        <taxon>Eukaryota</taxon>
        <taxon>Viridiplantae</taxon>
        <taxon>Chlorophyta</taxon>
        <taxon>core chlorophytes</taxon>
        <taxon>Trebouxiophyceae</taxon>
        <taxon>Chlorellales</taxon>
        <taxon>Chlorellaceae</taxon>
        <taxon>Apatococcus</taxon>
    </lineage>
</organism>
<dbReference type="Proteomes" id="UP001485043">
    <property type="component" value="Unassembled WGS sequence"/>
</dbReference>
<proteinExistence type="predicted"/>
<evidence type="ECO:0000313" key="3">
    <source>
        <dbReference type="EMBL" id="KAK9859327.1"/>
    </source>
</evidence>
<feature type="region of interest" description="Disordered" evidence="1">
    <location>
        <begin position="184"/>
        <end position="206"/>
    </location>
</feature>
<keyword evidence="2" id="KW-1133">Transmembrane helix</keyword>
<keyword evidence="4" id="KW-1185">Reference proteome</keyword>
<name>A0AAW1SVU8_9CHLO</name>